<dbReference type="Gene3D" id="2.10.25.10">
    <property type="entry name" value="Laminin"/>
    <property type="match status" value="1"/>
</dbReference>
<keyword evidence="4" id="KW-0722">Serine protease inhibitor</keyword>
<sequence length="88" mass="9816">MSRFLTVLLLLAAVFALYQTETRAQSESTPNCPVNETWWSCGNLCEGKCNMPQRPCPEICILPGDCGCASNYYRNGDNNECVLFQDCP</sequence>
<organism evidence="7 8">
    <name type="scientific">Xylocopa violacea</name>
    <name type="common">Violet carpenter bee</name>
    <name type="synonym">Apis violacea</name>
    <dbReference type="NCBI Taxonomy" id="135666"/>
    <lineage>
        <taxon>Eukaryota</taxon>
        <taxon>Metazoa</taxon>
        <taxon>Ecdysozoa</taxon>
        <taxon>Arthropoda</taxon>
        <taxon>Hexapoda</taxon>
        <taxon>Insecta</taxon>
        <taxon>Pterygota</taxon>
        <taxon>Neoptera</taxon>
        <taxon>Endopterygota</taxon>
        <taxon>Hymenoptera</taxon>
        <taxon>Apocrita</taxon>
        <taxon>Aculeata</taxon>
        <taxon>Apoidea</taxon>
        <taxon>Anthophila</taxon>
        <taxon>Apidae</taxon>
        <taxon>Xylocopa</taxon>
        <taxon>Xylocopa</taxon>
    </lineage>
</organism>
<accession>A0ABP1P580</accession>
<evidence type="ECO:0000256" key="3">
    <source>
        <dbReference type="ARBA" id="ARBA00022525"/>
    </source>
</evidence>
<dbReference type="SUPFAM" id="SSF57567">
    <property type="entry name" value="Serine protease inhibitors"/>
    <property type="match status" value="1"/>
</dbReference>
<comment type="similarity">
    <text evidence="2">Belongs to the serine protease inhibitor-like (TIL domain-containing) family.</text>
</comment>
<comment type="subcellular location">
    <subcellularLocation>
        <location evidence="1">Secreted</location>
    </subcellularLocation>
</comment>
<keyword evidence="4" id="KW-0646">Protease inhibitor</keyword>
<protein>
    <recommendedName>
        <fullName evidence="6">TIL domain-containing protein</fullName>
    </recommendedName>
</protein>
<evidence type="ECO:0000256" key="1">
    <source>
        <dbReference type="ARBA" id="ARBA00004613"/>
    </source>
</evidence>
<gene>
    <name evidence="7" type="ORF">XYLVIOL_LOCUS8805</name>
</gene>
<keyword evidence="5" id="KW-0732">Signal</keyword>
<proteinExistence type="inferred from homology"/>
<reference evidence="7 8" key="1">
    <citation type="submission" date="2024-08" db="EMBL/GenBank/DDBJ databases">
        <authorList>
            <person name="Will J Nash"/>
            <person name="Angela Man"/>
            <person name="Seanna McTaggart"/>
            <person name="Kendall Baker"/>
            <person name="Tom Barker"/>
            <person name="Leah Catchpole"/>
            <person name="Alex Durrant"/>
            <person name="Karim Gharbi"/>
            <person name="Naomi Irish"/>
            <person name="Gemy Kaithakottil"/>
            <person name="Debby Ku"/>
            <person name="Aaliyah Providence"/>
            <person name="Felix Shaw"/>
            <person name="David Swarbreck"/>
            <person name="Chris Watkins"/>
            <person name="Ann M. McCartney"/>
            <person name="Giulio Formenti"/>
            <person name="Alice Mouton"/>
            <person name="Noel Vella"/>
            <person name="Bjorn M von Reumont"/>
            <person name="Adriana Vella"/>
            <person name="Wilfried Haerty"/>
        </authorList>
    </citation>
    <scope>NUCLEOTIDE SEQUENCE [LARGE SCALE GENOMIC DNA]</scope>
</reference>
<evidence type="ECO:0000313" key="8">
    <source>
        <dbReference type="Proteomes" id="UP001642520"/>
    </source>
</evidence>
<dbReference type="EMBL" id="CAXAJV020001299">
    <property type="protein sequence ID" value="CAL7948342.1"/>
    <property type="molecule type" value="Genomic_DNA"/>
</dbReference>
<keyword evidence="3" id="KW-0964">Secreted</keyword>
<dbReference type="Pfam" id="PF01826">
    <property type="entry name" value="TIL"/>
    <property type="match status" value="1"/>
</dbReference>
<comment type="caution">
    <text evidence="7">The sequence shown here is derived from an EMBL/GenBank/DDBJ whole genome shotgun (WGS) entry which is preliminary data.</text>
</comment>
<feature type="domain" description="TIL" evidence="6">
    <location>
        <begin position="32"/>
        <end position="87"/>
    </location>
</feature>
<dbReference type="InterPro" id="IPR002919">
    <property type="entry name" value="TIL_dom"/>
</dbReference>
<evidence type="ECO:0000313" key="7">
    <source>
        <dbReference type="EMBL" id="CAL7948342.1"/>
    </source>
</evidence>
<evidence type="ECO:0000259" key="6">
    <source>
        <dbReference type="Pfam" id="PF01826"/>
    </source>
</evidence>
<name>A0ABP1P580_XYLVO</name>
<evidence type="ECO:0000256" key="5">
    <source>
        <dbReference type="SAM" id="SignalP"/>
    </source>
</evidence>
<feature type="chain" id="PRO_5046098906" description="TIL domain-containing protein" evidence="5">
    <location>
        <begin position="25"/>
        <end position="88"/>
    </location>
</feature>
<dbReference type="InterPro" id="IPR036084">
    <property type="entry name" value="Ser_inhib-like_sf"/>
</dbReference>
<evidence type="ECO:0000256" key="2">
    <source>
        <dbReference type="ARBA" id="ARBA00007611"/>
    </source>
</evidence>
<dbReference type="Proteomes" id="UP001642520">
    <property type="component" value="Unassembled WGS sequence"/>
</dbReference>
<feature type="signal peptide" evidence="5">
    <location>
        <begin position="1"/>
        <end position="24"/>
    </location>
</feature>
<evidence type="ECO:0000256" key="4">
    <source>
        <dbReference type="ARBA" id="ARBA00022900"/>
    </source>
</evidence>
<dbReference type="CDD" id="cd19941">
    <property type="entry name" value="TIL"/>
    <property type="match status" value="1"/>
</dbReference>
<keyword evidence="8" id="KW-1185">Reference proteome</keyword>